<comment type="caution">
    <text evidence="3">The sequence shown here is derived from an EMBL/GenBank/DDBJ whole genome shotgun (WGS) entry which is preliminary data.</text>
</comment>
<protein>
    <submittedName>
        <fullName evidence="3">Redoxin domain-containing protein</fullName>
    </submittedName>
</protein>
<keyword evidence="1" id="KW-1133">Transmembrane helix</keyword>
<dbReference type="Gene3D" id="3.40.30.10">
    <property type="entry name" value="Glutaredoxin"/>
    <property type="match status" value="1"/>
</dbReference>
<keyword evidence="4" id="KW-1185">Reference proteome</keyword>
<keyword evidence="1" id="KW-0812">Transmembrane</keyword>
<feature type="transmembrane region" description="Helical" evidence="1">
    <location>
        <begin position="89"/>
        <end position="107"/>
    </location>
</feature>
<evidence type="ECO:0000256" key="1">
    <source>
        <dbReference type="SAM" id="Phobius"/>
    </source>
</evidence>
<dbReference type="InterPro" id="IPR013766">
    <property type="entry name" value="Thioredoxin_domain"/>
</dbReference>
<evidence type="ECO:0000313" key="3">
    <source>
        <dbReference type="EMBL" id="MEX1664225.1"/>
    </source>
</evidence>
<sequence length="279" mass="30730">MNRLKSLFISAWMTLLFAGAVRSGWELYNHPSSITWYWVLLSMATPLVFFGWVFTGNVARTQTATKVIFGVTVLCLLGAALSPSPTLEALAWILSIGVIGSAMYEWWYSSFGDRSNEILSVGQTLPALEFIAADGSAIRTQELNKPMLMIFYRGNWCPLCMAQIKEIAGQYRELAAKGVEIMLISPQPQSHTASLAQRFDAPMSFLVDKDNAMAKRLGIVALNGLPAGLEVLGYESDTVLPTVIMTNVSGKILFADLTDNYRVRPEPETFLEVFAQAGI</sequence>
<dbReference type="PROSITE" id="PS51352">
    <property type="entry name" value="THIOREDOXIN_2"/>
    <property type="match status" value="1"/>
</dbReference>
<name>A0ABV3TSE3_9GAMM</name>
<organism evidence="3 4">
    <name type="scientific">Zhongshania arctica</name>
    <dbReference type="NCBI Taxonomy" id="3238302"/>
    <lineage>
        <taxon>Bacteria</taxon>
        <taxon>Pseudomonadati</taxon>
        <taxon>Pseudomonadota</taxon>
        <taxon>Gammaproteobacteria</taxon>
        <taxon>Cellvibrionales</taxon>
        <taxon>Spongiibacteraceae</taxon>
        <taxon>Zhongshania</taxon>
    </lineage>
</organism>
<dbReference type="Proteomes" id="UP001557484">
    <property type="component" value="Unassembled WGS sequence"/>
</dbReference>
<keyword evidence="1" id="KW-0472">Membrane</keyword>
<feature type="transmembrane region" description="Helical" evidence="1">
    <location>
        <begin position="67"/>
        <end position="83"/>
    </location>
</feature>
<dbReference type="EMBL" id="JBFRYB010000001">
    <property type="protein sequence ID" value="MEX1664225.1"/>
    <property type="molecule type" value="Genomic_DNA"/>
</dbReference>
<accession>A0ABV3TSE3</accession>
<evidence type="ECO:0000313" key="4">
    <source>
        <dbReference type="Proteomes" id="UP001557484"/>
    </source>
</evidence>
<dbReference type="SUPFAM" id="SSF52833">
    <property type="entry name" value="Thioredoxin-like"/>
    <property type="match status" value="1"/>
</dbReference>
<dbReference type="InterPro" id="IPR036249">
    <property type="entry name" value="Thioredoxin-like_sf"/>
</dbReference>
<reference evidence="3 4" key="1">
    <citation type="journal article" date="2011" name="Int. J. Syst. Evol. Microbiol.">
        <title>Zhongshania antarctica gen. nov., sp. nov. and Zhongshania guokunii sp. nov., gammaproteobacteria respectively isolated from coastal attached (fast) ice and surface seawater of the Antarctic.</title>
        <authorList>
            <person name="Li H.J."/>
            <person name="Zhang X.Y."/>
            <person name="Chen C.X."/>
            <person name="Zhang Y.J."/>
            <person name="Gao Z.M."/>
            <person name="Yu Y."/>
            <person name="Chen X.L."/>
            <person name="Chen B."/>
            <person name="Zhang Y.Z."/>
        </authorList>
    </citation>
    <scope>NUCLEOTIDE SEQUENCE [LARGE SCALE GENOMIC DNA]</scope>
    <source>
        <strain evidence="3 4">R06B22</strain>
    </source>
</reference>
<dbReference type="RefSeq" id="WP_368374350.1">
    <property type="nucleotide sequence ID" value="NZ_JBFRYB010000001.1"/>
</dbReference>
<dbReference type="Pfam" id="PF00578">
    <property type="entry name" value="AhpC-TSA"/>
    <property type="match status" value="1"/>
</dbReference>
<proteinExistence type="predicted"/>
<gene>
    <name evidence="3" type="ORF">AB4875_01930</name>
</gene>
<feature type="domain" description="Thioredoxin" evidence="2">
    <location>
        <begin position="119"/>
        <end position="279"/>
    </location>
</feature>
<feature type="transmembrane region" description="Helical" evidence="1">
    <location>
        <begin position="33"/>
        <end position="55"/>
    </location>
</feature>
<dbReference type="InterPro" id="IPR000866">
    <property type="entry name" value="AhpC/TSA"/>
</dbReference>
<evidence type="ECO:0000259" key="2">
    <source>
        <dbReference type="PROSITE" id="PS51352"/>
    </source>
</evidence>